<dbReference type="GO" id="GO:0045214">
    <property type="term" value="P:sarcomere organization"/>
    <property type="evidence" value="ECO:0007669"/>
    <property type="project" value="TreeGrafter"/>
</dbReference>
<dbReference type="Gene3D" id="2.60.40.10">
    <property type="entry name" value="Immunoglobulins"/>
    <property type="match status" value="2"/>
</dbReference>
<dbReference type="Proteomes" id="UP000678393">
    <property type="component" value="Unassembled WGS sequence"/>
</dbReference>
<dbReference type="EMBL" id="CAJHNH020000152">
    <property type="protein sequence ID" value="CAG5115701.1"/>
    <property type="molecule type" value="Genomic_DNA"/>
</dbReference>
<dbReference type="GO" id="GO:0031430">
    <property type="term" value="C:M band"/>
    <property type="evidence" value="ECO:0007669"/>
    <property type="project" value="TreeGrafter"/>
</dbReference>
<dbReference type="PROSITE" id="PS50853">
    <property type="entry name" value="FN3"/>
    <property type="match status" value="2"/>
</dbReference>
<name>A0A8S3YJS4_9EUPU</name>
<dbReference type="PRINTS" id="PR00014">
    <property type="entry name" value="FNTYPEIII"/>
</dbReference>
<sequence length="168" mass="18659">MLCYLVEKCEEGSNLWEKVPGIIAKESITAKGLKEGKNYKFRVKAENMYGFGEPLESQKITAKNPFDKPGTPQGPLEASEIDGESLTLNWKPPADDGGENIANYIVEKRKAGTGRWQKVSSFLTKPTCQVRNLEPGTKYEFRVAAENPQGVSEYLETETPILAKLPYG</sequence>
<keyword evidence="4" id="KW-1185">Reference proteome</keyword>
<evidence type="ECO:0000256" key="1">
    <source>
        <dbReference type="ARBA" id="ARBA00022737"/>
    </source>
</evidence>
<proteinExistence type="predicted"/>
<evidence type="ECO:0000259" key="2">
    <source>
        <dbReference type="PROSITE" id="PS50853"/>
    </source>
</evidence>
<dbReference type="OrthoDB" id="10052517at2759"/>
<comment type="caution">
    <text evidence="3">The sequence shown here is derived from an EMBL/GenBank/DDBJ whole genome shotgun (WGS) entry which is preliminary data.</text>
</comment>
<dbReference type="FunFam" id="2.60.40.10:FF:000003">
    <property type="entry name" value="Titin isoform E"/>
    <property type="match status" value="1"/>
</dbReference>
<dbReference type="CDD" id="cd00063">
    <property type="entry name" value="FN3"/>
    <property type="match status" value="2"/>
</dbReference>
<keyword evidence="1" id="KW-0677">Repeat</keyword>
<feature type="domain" description="Fibronectin type-III" evidence="2">
    <location>
        <begin position="72"/>
        <end position="166"/>
    </location>
</feature>
<dbReference type="InterPro" id="IPR013783">
    <property type="entry name" value="Ig-like_fold"/>
</dbReference>
<dbReference type="InterPro" id="IPR003961">
    <property type="entry name" value="FN3_dom"/>
</dbReference>
<dbReference type="AlphaFoldDB" id="A0A8S3YJS4"/>
<organism evidence="3 4">
    <name type="scientific">Candidula unifasciata</name>
    <dbReference type="NCBI Taxonomy" id="100452"/>
    <lineage>
        <taxon>Eukaryota</taxon>
        <taxon>Metazoa</taxon>
        <taxon>Spiralia</taxon>
        <taxon>Lophotrochozoa</taxon>
        <taxon>Mollusca</taxon>
        <taxon>Gastropoda</taxon>
        <taxon>Heterobranchia</taxon>
        <taxon>Euthyneura</taxon>
        <taxon>Panpulmonata</taxon>
        <taxon>Eupulmonata</taxon>
        <taxon>Stylommatophora</taxon>
        <taxon>Helicina</taxon>
        <taxon>Helicoidea</taxon>
        <taxon>Geomitridae</taxon>
        <taxon>Candidula</taxon>
    </lineage>
</organism>
<dbReference type="Pfam" id="PF00041">
    <property type="entry name" value="fn3"/>
    <property type="match status" value="1"/>
</dbReference>
<feature type="domain" description="Fibronectin type-III" evidence="2">
    <location>
        <begin position="1"/>
        <end position="65"/>
    </location>
</feature>
<dbReference type="PANTHER" id="PTHR13817:SF151">
    <property type="entry name" value="TITIN"/>
    <property type="match status" value="1"/>
</dbReference>
<dbReference type="PANTHER" id="PTHR13817">
    <property type="entry name" value="TITIN"/>
    <property type="match status" value="1"/>
</dbReference>
<dbReference type="SUPFAM" id="SSF49265">
    <property type="entry name" value="Fibronectin type III"/>
    <property type="match status" value="1"/>
</dbReference>
<evidence type="ECO:0000313" key="3">
    <source>
        <dbReference type="EMBL" id="CAG5115701.1"/>
    </source>
</evidence>
<gene>
    <name evidence="3" type="ORF">CUNI_LOCUS1259</name>
</gene>
<dbReference type="InterPro" id="IPR050964">
    <property type="entry name" value="Striated_Muscle_Regulatory"/>
</dbReference>
<reference evidence="3" key="1">
    <citation type="submission" date="2021-04" db="EMBL/GenBank/DDBJ databases">
        <authorList>
            <consortium name="Molecular Ecology Group"/>
        </authorList>
    </citation>
    <scope>NUCLEOTIDE SEQUENCE</scope>
</reference>
<protein>
    <recommendedName>
        <fullName evidence="2">Fibronectin type-III domain-containing protein</fullName>
    </recommendedName>
</protein>
<evidence type="ECO:0000313" key="4">
    <source>
        <dbReference type="Proteomes" id="UP000678393"/>
    </source>
</evidence>
<accession>A0A8S3YJS4</accession>
<dbReference type="InterPro" id="IPR036116">
    <property type="entry name" value="FN3_sf"/>
</dbReference>
<dbReference type="SMART" id="SM00060">
    <property type="entry name" value="FN3"/>
    <property type="match status" value="1"/>
</dbReference>